<dbReference type="Gene3D" id="3.60.15.10">
    <property type="entry name" value="Ribonuclease Z/Hydroxyacylglutathione hydrolase-like"/>
    <property type="match status" value="1"/>
</dbReference>
<dbReference type="PANTHER" id="PTHR42951:SF17">
    <property type="entry name" value="METALLO-BETA-LACTAMASE DOMAIN-CONTAINING PROTEIN"/>
    <property type="match status" value="1"/>
</dbReference>
<keyword evidence="3" id="KW-1185">Reference proteome</keyword>
<evidence type="ECO:0000313" key="3">
    <source>
        <dbReference type="Proteomes" id="UP001501414"/>
    </source>
</evidence>
<proteinExistence type="predicted"/>
<evidence type="ECO:0000259" key="1">
    <source>
        <dbReference type="SMART" id="SM00849"/>
    </source>
</evidence>
<accession>A0ABN1XYB0</accession>
<dbReference type="SUPFAM" id="SSF56281">
    <property type="entry name" value="Metallo-hydrolase/oxidoreductase"/>
    <property type="match status" value="1"/>
</dbReference>
<dbReference type="Pfam" id="PF00753">
    <property type="entry name" value="Lactamase_B"/>
    <property type="match status" value="1"/>
</dbReference>
<dbReference type="SMART" id="SM00849">
    <property type="entry name" value="Lactamase_B"/>
    <property type="match status" value="1"/>
</dbReference>
<dbReference type="EMBL" id="BAAAJK010000014">
    <property type="protein sequence ID" value="GAA1391553.1"/>
    <property type="molecule type" value="Genomic_DNA"/>
</dbReference>
<dbReference type="InterPro" id="IPR001279">
    <property type="entry name" value="Metallo-B-lactamas"/>
</dbReference>
<comment type="caution">
    <text evidence="2">The sequence shown here is derived from an EMBL/GenBank/DDBJ whole genome shotgun (WGS) entry which is preliminary data.</text>
</comment>
<reference evidence="2 3" key="1">
    <citation type="journal article" date="2019" name="Int. J. Syst. Evol. Microbiol.">
        <title>The Global Catalogue of Microorganisms (GCM) 10K type strain sequencing project: providing services to taxonomists for standard genome sequencing and annotation.</title>
        <authorList>
            <consortium name="The Broad Institute Genomics Platform"/>
            <consortium name="The Broad Institute Genome Sequencing Center for Infectious Disease"/>
            <person name="Wu L."/>
            <person name="Ma J."/>
        </authorList>
    </citation>
    <scope>NUCLEOTIDE SEQUENCE [LARGE SCALE GENOMIC DNA]</scope>
    <source>
        <strain evidence="2 3">JCM 11896</strain>
    </source>
</reference>
<name>A0ABN1XYB0_9PSEU</name>
<feature type="domain" description="Metallo-beta-lactamase" evidence="1">
    <location>
        <begin position="20"/>
        <end position="209"/>
    </location>
</feature>
<dbReference type="Proteomes" id="UP001501414">
    <property type="component" value="Unassembled WGS sequence"/>
</dbReference>
<dbReference type="InterPro" id="IPR036866">
    <property type="entry name" value="RibonucZ/Hydroxyglut_hydro"/>
</dbReference>
<protein>
    <submittedName>
        <fullName evidence="2">MBL fold metallo-hydrolase</fullName>
    </submittedName>
</protein>
<dbReference type="InterPro" id="IPR050855">
    <property type="entry name" value="NDM-1-like"/>
</dbReference>
<sequence>MPSERVAAGVWRVPTSGRARDNAFLVAGDEGLTLVDVGWASAPGVIAAAVAELGRELRDVRRIVLTHAHPDHVQGAAEMRERTGAELAVHEADAPWLPEGRVPRGGRSGTLGAIVDLLPKAHWRPFTADRTLVDGETVDGLAVIHTPGHSPGHIVLRHLATGTLLVGDAVFHHGRTPGQGPGALAADVTTRDASLRRLPLDVTAVGFAHGRPLTGDGVATYRDWLGSKVTRTPGG</sequence>
<dbReference type="PANTHER" id="PTHR42951">
    <property type="entry name" value="METALLO-BETA-LACTAMASE DOMAIN-CONTAINING"/>
    <property type="match status" value="1"/>
</dbReference>
<dbReference type="CDD" id="cd07721">
    <property type="entry name" value="yflN-like_MBL-fold"/>
    <property type="match status" value="1"/>
</dbReference>
<organism evidence="2 3">
    <name type="scientific">Pseudonocardia kongjuensis</name>
    <dbReference type="NCBI Taxonomy" id="102227"/>
    <lineage>
        <taxon>Bacteria</taxon>
        <taxon>Bacillati</taxon>
        <taxon>Actinomycetota</taxon>
        <taxon>Actinomycetes</taxon>
        <taxon>Pseudonocardiales</taxon>
        <taxon>Pseudonocardiaceae</taxon>
        <taxon>Pseudonocardia</taxon>
    </lineage>
</organism>
<evidence type="ECO:0000313" key="2">
    <source>
        <dbReference type="EMBL" id="GAA1391553.1"/>
    </source>
</evidence>
<gene>
    <name evidence="2" type="ORF">GCM10009613_34260</name>
</gene>